<sequence length="588" mass="67997">MSEISLNWLWKTSKKLLAGKYKFDVERQLSIEKKALYAKSTNHANYANYAKLNLYKNKNKNVNTRSVIKQPTRKIGARALALYTPWEKIVEKTITMVLDEFFEPRFLDTSHAFRPNRNTHTALKMIDRTFRGGKWIIKADLKDCFDSISHDKLMRVLSQQIKCAKTLALIRSNLKAYNGSIGMKQSIILSPILCNIFLHELDKFMKELTVKHTVGKSRRKNPVYDKIQRKIAAANKNDIETKKKWRREMWKVASKDPMDSNFRRLAYVRYADNFIICITGPRKMAIDIMEQVKYFLLSNLGLELNWNETLVTKFSDGFSFLETTITNRKIYEKPIKRMTAGPASGLLVRVTPRISFHAPIKQLIDNLVLRGYMRWSVSKNKAVPTSFRSVMNFDHHTILQFYNSVIRGILFYYSFADNRKSLGIIIHGLKMSCALTLALKFKLRTASKVFKAFGKLLTCRDSKLAIFIPNTFARIAHNKKFNPEITTTAKQAIQLSYANRLSQSSVGKSCVICGNSVVQMHHVHKISELRKRAHLDWFTFQKAAINRKQIPLCADHHLRLHRNTLSNQERQLLRLNTKAIATDKLVTN</sequence>
<dbReference type="PANTHER" id="PTHR34047:SF8">
    <property type="entry name" value="PROTEIN YKFC"/>
    <property type="match status" value="1"/>
</dbReference>
<dbReference type="GO" id="GO:0006397">
    <property type="term" value="P:mRNA processing"/>
    <property type="evidence" value="ECO:0007669"/>
    <property type="project" value="InterPro"/>
</dbReference>
<dbReference type="RefSeq" id="YP_009746615.1">
    <property type="nucleotide sequence ID" value="NC_046780.1"/>
</dbReference>
<keyword evidence="2" id="KW-0548">Nucleotidyltransferase</keyword>
<dbReference type="PROSITE" id="PS50878">
    <property type="entry name" value="RT_POL"/>
    <property type="match status" value="1"/>
</dbReference>
<dbReference type="PANTHER" id="PTHR34047">
    <property type="entry name" value="NUCLEAR INTRON MATURASE 1, MITOCHONDRIAL-RELATED"/>
    <property type="match status" value="1"/>
</dbReference>
<evidence type="ECO:0000313" key="2">
    <source>
        <dbReference type="EMBL" id="QII41640.1"/>
    </source>
</evidence>
<dbReference type="GO" id="GO:0003964">
    <property type="term" value="F:RNA-directed DNA polymerase activity"/>
    <property type="evidence" value="ECO:0007669"/>
    <property type="project" value="UniProtKB-KW"/>
</dbReference>
<dbReference type="Pfam" id="PF01348">
    <property type="entry name" value="Intron_maturas2"/>
    <property type="match status" value="1"/>
</dbReference>
<dbReference type="GeneID" id="54116304"/>
<dbReference type="SUPFAM" id="SSF56672">
    <property type="entry name" value="DNA/RNA polymerases"/>
    <property type="match status" value="1"/>
</dbReference>
<evidence type="ECO:0000259" key="1">
    <source>
        <dbReference type="PROSITE" id="PS50878"/>
    </source>
</evidence>
<dbReference type="InterPro" id="IPR043502">
    <property type="entry name" value="DNA/RNA_pol_sf"/>
</dbReference>
<accession>A0A6G7IT78</accession>
<dbReference type="Pfam" id="PF00078">
    <property type="entry name" value="RVT_1"/>
    <property type="match status" value="1"/>
</dbReference>
<organism evidence="2">
    <name type="scientific">Jenufa minuta</name>
    <name type="common">Green alga</name>
    <dbReference type="NCBI Taxonomy" id="993092"/>
    <lineage>
        <taxon>Eukaryota</taxon>
        <taxon>Viridiplantae</taxon>
        <taxon>Chlorophyta</taxon>
        <taxon>core chlorophytes</taxon>
        <taxon>Chlorophyceae</taxon>
        <taxon>Jenufa</taxon>
    </lineage>
</organism>
<name>A0A6G7IT78_JENMI</name>
<reference evidence="2" key="1">
    <citation type="submission" date="2020-01" db="EMBL/GenBank/DDBJ databases">
        <title>Complete mitogenomes of the chlorophycean green algae Jenufa minuta and Jenufa perforata.</title>
        <authorList>
            <person name="Turmel M."/>
            <person name="Otis C."/>
            <person name="Vincent A."/>
            <person name="Lemieux C."/>
        </authorList>
    </citation>
    <scope>NUCLEOTIDE SEQUENCE</scope>
</reference>
<keyword evidence="2" id="KW-0496">Mitochondrion</keyword>
<feature type="domain" description="Reverse transcriptase" evidence="1">
    <location>
        <begin position="48"/>
        <end position="325"/>
    </location>
</feature>
<dbReference type="AlphaFoldDB" id="A0A6G7IT78"/>
<keyword evidence="2" id="KW-0808">Transferase</keyword>
<proteinExistence type="predicted"/>
<keyword evidence="2" id="KW-0695">RNA-directed DNA polymerase</keyword>
<dbReference type="GO" id="GO:0005739">
    <property type="term" value="C:mitochondrion"/>
    <property type="evidence" value="ECO:0007669"/>
    <property type="project" value="UniProtKB-ARBA"/>
</dbReference>
<dbReference type="InterPro" id="IPR051083">
    <property type="entry name" value="GrpII_Intron_Splice-Mob/Def"/>
</dbReference>
<dbReference type="CDD" id="cd01651">
    <property type="entry name" value="RT_G2_intron"/>
    <property type="match status" value="1"/>
</dbReference>
<dbReference type="InterPro" id="IPR000477">
    <property type="entry name" value="RT_dom"/>
</dbReference>
<gene>
    <name evidence="2" type="primary">orf588</name>
</gene>
<dbReference type="InterPro" id="IPR024937">
    <property type="entry name" value="Domain_X"/>
</dbReference>
<dbReference type="EMBL" id="MN933932">
    <property type="protein sequence ID" value="QII41640.1"/>
    <property type="molecule type" value="Genomic_DNA"/>
</dbReference>
<protein>
    <submittedName>
        <fullName evidence="2">Putative reverse transcriptase and intron maturase</fullName>
    </submittedName>
</protein>
<geneLocation type="mitochondrion" evidence="2"/>